<dbReference type="EMBL" id="KN825974">
    <property type="protein sequence ID" value="KIK80619.1"/>
    <property type="molecule type" value="Genomic_DNA"/>
</dbReference>
<evidence type="ECO:0000313" key="3">
    <source>
        <dbReference type="EMBL" id="KIK80619.1"/>
    </source>
</evidence>
<reference evidence="4" key="2">
    <citation type="submission" date="2015-01" db="EMBL/GenBank/DDBJ databases">
        <title>Evolutionary Origins and Diversification of the Mycorrhizal Mutualists.</title>
        <authorList>
            <consortium name="DOE Joint Genome Institute"/>
            <consortium name="Mycorrhizal Genomics Consortium"/>
            <person name="Kohler A."/>
            <person name="Kuo A."/>
            <person name="Nagy L.G."/>
            <person name="Floudas D."/>
            <person name="Copeland A."/>
            <person name="Barry K.W."/>
            <person name="Cichocki N."/>
            <person name="Veneault-Fourrey C."/>
            <person name="LaButti K."/>
            <person name="Lindquist E.A."/>
            <person name="Lipzen A."/>
            <person name="Lundell T."/>
            <person name="Morin E."/>
            <person name="Murat C."/>
            <person name="Riley R."/>
            <person name="Ohm R."/>
            <person name="Sun H."/>
            <person name="Tunlid A."/>
            <person name="Henrissat B."/>
            <person name="Grigoriev I.V."/>
            <person name="Hibbett D.S."/>
            <person name="Martin F."/>
        </authorList>
    </citation>
    <scope>NUCLEOTIDE SEQUENCE [LARGE SCALE GENOMIC DNA]</scope>
    <source>
        <strain evidence="4">Ve08.2h10</strain>
    </source>
</reference>
<dbReference type="InterPro" id="IPR036890">
    <property type="entry name" value="HATPase_C_sf"/>
</dbReference>
<dbReference type="OrthoDB" id="10031156at2759"/>
<protein>
    <recommendedName>
        <fullName evidence="2">Sacsin/Nov domain-containing protein</fullName>
    </recommendedName>
</protein>
<feature type="region of interest" description="Disordered" evidence="1">
    <location>
        <begin position="286"/>
        <end position="326"/>
    </location>
</feature>
<keyword evidence="4" id="KW-1185">Reference proteome</keyword>
<reference evidence="3 4" key="1">
    <citation type="submission" date="2014-04" db="EMBL/GenBank/DDBJ databases">
        <authorList>
            <consortium name="DOE Joint Genome Institute"/>
            <person name="Kuo A."/>
            <person name="Kohler A."/>
            <person name="Jargeat P."/>
            <person name="Nagy L.G."/>
            <person name="Floudas D."/>
            <person name="Copeland A."/>
            <person name="Barry K.W."/>
            <person name="Cichocki N."/>
            <person name="Veneault-Fourrey C."/>
            <person name="LaButti K."/>
            <person name="Lindquist E.A."/>
            <person name="Lipzen A."/>
            <person name="Lundell T."/>
            <person name="Morin E."/>
            <person name="Murat C."/>
            <person name="Sun H."/>
            <person name="Tunlid A."/>
            <person name="Henrissat B."/>
            <person name="Grigoriev I.V."/>
            <person name="Hibbett D.S."/>
            <person name="Martin F."/>
            <person name="Nordberg H.P."/>
            <person name="Cantor M.N."/>
            <person name="Hua S.X."/>
        </authorList>
    </citation>
    <scope>NUCLEOTIDE SEQUENCE [LARGE SCALE GENOMIC DNA]</scope>
    <source>
        <strain evidence="3 4">Ve08.2h10</strain>
    </source>
</reference>
<proteinExistence type="predicted"/>
<dbReference type="STRING" id="930991.A0A0D0DGZ8"/>
<dbReference type="Gene3D" id="3.30.565.10">
    <property type="entry name" value="Histidine kinase-like ATPase, C-terminal domain"/>
    <property type="match status" value="1"/>
</dbReference>
<organism evidence="3 4">
    <name type="scientific">Paxillus rubicundulus Ve08.2h10</name>
    <dbReference type="NCBI Taxonomy" id="930991"/>
    <lineage>
        <taxon>Eukaryota</taxon>
        <taxon>Fungi</taxon>
        <taxon>Dikarya</taxon>
        <taxon>Basidiomycota</taxon>
        <taxon>Agaricomycotina</taxon>
        <taxon>Agaricomycetes</taxon>
        <taxon>Agaricomycetidae</taxon>
        <taxon>Boletales</taxon>
        <taxon>Paxilineae</taxon>
        <taxon>Paxillaceae</taxon>
        <taxon>Paxillus</taxon>
    </lineage>
</organism>
<accession>A0A0D0DGZ8</accession>
<name>A0A0D0DGZ8_9AGAM</name>
<dbReference type="PANTHER" id="PTHR47839:SF1">
    <property type="entry name" value="DOMAIN PROTEIN, PUTATIVE (AFU_ORTHOLOGUE AFUA_6G04830)-RELATED"/>
    <property type="match status" value="1"/>
</dbReference>
<feature type="region of interest" description="Disordered" evidence="1">
    <location>
        <begin position="1510"/>
        <end position="1533"/>
    </location>
</feature>
<gene>
    <name evidence="3" type="ORF">PAXRUDRAFT_15687</name>
</gene>
<dbReference type="SUPFAM" id="SSF55874">
    <property type="entry name" value="ATPase domain of HSP90 chaperone/DNA topoisomerase II/histidine kinase"/>
    <property type="match status" value="1"/>
</dbReference>
<dbReference type="NCBIfam" id="NF047352">
    <property type="entry name" value="P_loop_sacsin"/>
    <property type="match status" value="1"/>
</dbReference>
<feature type="domain" description="Sacsin/Nov" evidence="2">
    <location>
        <begin position="20"/>
        <end position="143"/>
    </location>
</feature>
<sequence>MNANYSGQPTEVTVSQRSLVEKVLARYPEEFTVFRELVQNADDAGAKHVEIEFNTKDYSRHIGTPHSADEVRNGTNVDLNKVKVFKWVVRNDGDTLKPEDWERLTNIAVGNPDDQKIGTFGVGFFSVFSVTERPAISSGGKQCCRTLFNGLSEQLTDRCMRMYYNKDQLMVQHGKCRATKWTMIEMEVNAGQLPMPKPFDLSRFLCTSVTFLANVEKATILFNGRCLSEIIKSRCEAKIINLPKDLKAKRDVGFLHVESVQMIPQEVQVNLTKLGYSAGFKTRRPSARKAVAEEQDANPSKRPGFFGGLRKNPGSHPVGPIPRTSPNTNTSVAKYVVYSAQISSAPPEHIVSGLKAATKKTPPTRFRCEAVHFSMDEHQRTMEDGDEKAGIGSVFRGVQALCGEEGDGHGSRLFIGQSTLQTSGSAIHLSGRFVPTVERGSIDLVNCQVAEWNAELLFIGGLLMRVIYETAMKDIRSRWEKSSSLQNASLRDEALYTMKCFTFVQSTPDSKVGELLQDAFFKCSASQSFPILSNLGIRDSKDVREPHADFQPFIKEGPILDDALWPVKSTIIEQLPKEYRVTAYRFRDVHDELKRRALTEQEMVAFIRWWLNMYDMSANQRTELDAIWRKELLSEARFYSSSQASLQVIKLSAIEKFVDPTLEYFFLQDDHLLPPNTIPLSFTRVMGANRVVAGLGWERLTIVDWITYLISPGVDPSQDILKVPAVLENVFAKLGNAWSSELINDADSQMIIARMRSVACIPTNKGYCSPPDAYFPEADLFNELPVLQWHVPPQNRAHEVVLEALGVKRYLEWHEVENRLVSGTECSIIRLVDYIEAVRPYMGNEFKKVEKLRIFASDEGTRHCIRDLHCQHPINRTLGLPVLGWDGELALGLSGTQTLHDVVPSVLYGIGFQGYPSLGTIIEKASDEDSQVRQDAYDFFVENLHDLYKEYNPADFPDFSFLPCGNGDELEFGTPEEVFTSPDWEIFGFRTIHKSVTPDVWARLKVKQRPSKIAIIEAMGKNPPTGSTAKKWFEQAARTGFSSEELAKVSNMQIVPVQFVQLEPFGTEIGNPQYVAPNKCFYDYPGDANAHHELIFAYVHNYGEAAINFLKKCGAKSNPDCSDLVQAMTEDPGGYLQRIETWGATAAYKRYLGDLRQVAAGYHTCSTDLRDKIKDTAMFISLRGKARSPGNARRGAPPEYALKYAQEVLIADDLESHRSFGEGIFVAPKEEVFEKFYREHGSESLSAHVEHVVSQRTPMNDYKAQEIRLGAHVMERLEIFLHDQDSTRRPNFDISQWRDEGAFTVKFCESLMISKTLRFKFATQPHGSRPLAPICEQALAGIESTEGNYILWVKRRSENSKNDSYDVAAALCRSIFTNHKTHDTLLLMTILDTATLEDLECRGYDVDAIRERSNWQVQKANPNPRQFQSGYELLYTFLTLWFTAVDPEEPAMPENNVPELPPIVYRSPVKDVFKGLVKNLFSRTQRNEPRQFTQDQMDNMVSEALRLCESDTSNDPQCNQDKSGGGKKQRDVSYCHSRRTDLEPCGHTKNGMPVFKTCHSGNPPEDKLNSFCAILEGLRKLFGLDATQINIFWKPEDVELMGFNRNKAIYLNLAHYSEKRTASNSNSFAATYVAWYFVIAHEIAHNLAFFHDEDHELLFSSIAQRWFIDLKQLVESKGPNTITYGSHTNGLNVQT</sequence>
<evidence type="ECO:0000259" key="2">
    <source>
        <dbReference type="Pfam" id="PF25794"/>
    </source>
</evidence>
<dbReference type="InParanoid" id="A0A0D0DGZ8"/>
<dbReference type="Pfam" id="PF25794">
    <property type="entry name" value="SACS"/>
    <property type="match status" value="1"/>
</dbReference>
<dbReference type="InterPro" id="IPR022155">
    <property type="entry name" value="DUF3684"/>
</dbReference>
<evidence type="ECO:0000256" key="1">
    <source>
        <dbReference type="SAM" id="MobiDB-lite"/>
    </source>
</evidence>
<dbReference type="HOGENOM" id="CLU_001744_1_0_1"/>
<dbReference type="Pfam" id="PF12449">
    <property type="entry name" value="DUF3684"/>
    <property type="match status" value="1"/>
</dbReference>
<dbReference type="Proteomes" id="UP000054538">
    <property type="component" value="Unassembled WGS sequence"/>
</dbReference>
<evidence type="ECO:0000313" key="4">
    <source>
        <dbReference type="Proteomes" id="UP000054538"/>
    </source>
</evidence>
<dbReference type="InterPro" id="IPR058210">
    <property type="entry name" value="SACS/Nov_dom"/>
</dbReference>
<dbReference type="PANTHER" id="PTHR47839">
    <property type="entry name" value="DOMAIN PROTEIN, PUTATIVE (AFU_ORTHOLOGUE AFUA_6G04830)-RELATED"/>
    <property type="match status" value="1"/>
</dbReference>
<feature type="compositionally biased region" description="Polar residues" evidence="1">
    <location>
        <begin position="1510"/>
        <end position="1522"/>
    </location>
</feature>